<evidence type="ECO:0000256" key="1">
    <source>
        <dbReference type="SAM" id="MobiDB-lite"/>
    </source>
</evidence>
<comment type="caution">
    <text evidence="2">The sequence shown here is derived from an EMBL/GenBank/DDBJ whole genome shotgun (WGS) entry which is preliminary data.</text>
</comment>
<reference evidence="2" key="1">
    <citation type="journal article" date="2023" name="Science">
        <title>Genome structures resolve the early diversification of teleost fishes.</title>
        <authorList>
            <person name="Parey E."/>
            <person name="Louis A."/>
            <person name="Montfort J."/>
            <person name="Bouchez O."/>
            <person name="Roques C."/>
            <person name="Iampietro C."/>
            <person name="Lluch J."/>
            <person name="Castinel A."/>
            <person name="Donnadieu C."/>
            <person name="Desvignes T."/>
            <person name="Floi Bucao C."/>
            <person name="Jouanno E."/>
            <person name="Wen M."/>
            <person name="Mejri S."/>
            <person name="Dirks R."/>
            <person name="Jansen H."/>
            <person name="Henkel C."/>
            <person name="Chen W.J."/>
            <person name="Zahm M."/>
            <person name="Cabau C."/>
            <person name="Klopp C."/>
            <person name="Thompson A.W."/>
            <person name="Robinson-Rechavi M."/>
            <person name="Braasch I."/>
            <person name="Lecointre G."/>
            <person name="Bobe J."/>
            <person name="Postlethwait J.H."/>
            <person name="Berthelot C."/>
            <person name="Roest Crollius H."/>
            <person name="Guiguen Y."/>
        </authorList>
    </citation>
    <scope>NUCLEOTIDE SEQUENCE</scope>
    <source>
        <strain evidence="2">NC1722</strain>
    </source>
</reference>
<dbReference type="AlphaFoldDB" id="A0AAD7W930"/>
<feature type="compositionally biased region" description="Low complexity" evidence="1">
    <location>
        <begin position="72"/>
        <end position="82"/>
    </location>
</feature>
<evidence type="ECO:0000313" key="3">
    <source>
        <dbReference type="Proteomes" id="UP001221898"/>
    </source>
</evidence>
<proteinExistence type="predicted"/>
<gene>
    <name evidence="2" type="ORF">AAFF_G00147940</name>
</gene>
<feature type="compositionally biased region" description="Acidic residues" evidence="1">
    <location>
        <begin position="1"/>
        <end position="10"/>
    </location>
</feature>
<feature type="region of interest" description="Disordered" evidence="1">
    <location>
        <begin position="1"/>
        <end position="104"/>
    </location>
</feature>
<organism evidence="2 3">
    <name type="scientific">Aldrovandia affinis</name>
    <dbReference type="NCBI Taxonomy" id="143900"/>
    <lineage>
        <taxon>Eukaryota</taxon>
        <taxon>Metazoa</taxon>
        <taxon>Chordata</taxon>
        <taxon>Craniata</taxon>
        <taxon>Vertebrata</taxon>
        <taxon>Euteleostomi</taxon>
        <taxon>Actinopterygii</taxon>
        <taxon>Neopterygii</taxon>
        <taxon>Teleostei</taxon>
        <taxon>Notacanthiformes</taxon>
        <taxon>Halosauridae</taxon>
        <taxon>Aldrovandia</taxon>
    </lineage>
</organism>
<dbReference type="Proteomes" id="UP001221898">
    <property type="component" value="Unassembled WGS sequence"/>
</dbReference>
<accession>A0AAD7W930</accession>
<feature type="compositionally biased region" description="Polar residues" evidence="1">
    <location>
        <begin position="25"/>
        <end position="36"/>
    </location>
</feature>
<name>A0AAD7W930_9TELE</name>
<sequence>MVDEGVEDVESGNMGLTVRGGRWGISNSTRPSSSPAWSELDTADNEPIAETEEEAVTEESEQVQEPNVNRGLLSLPRRLSPLKIGRQNSENGCLHPALRRAESP</sequence>
<dbReference type="EMBL" id="JAINUG010000202">
    <property type="protein sequence ID" value="KAJ8388003.1"/>
    <property type="molecule type" value="Genomic_DNA"/>
</dbReference>
<protein>
    <submittedName>
        <fullName evidence="2">Uncharacterized protein</fullName>
    </submittedName>
</protein>
<keyword evidence="3" id="KW-1185">Reference proteome</keyword>
<evidence type="ECO:0000313" key="2">
    <source>
        <dbReference type="EMBL" id="KAJ8388003.1"/>
    </source>
</evidence>
<feature type="compositionally biased region" description="Acidic residues" evidence="1">
    <location>
        <begin position="41"/>
        <end position="62"/>
    </location>
</feature>